<dbReference type="InParanoid" id="A0A286UL48"/>
<proteinExistence type="predicted"/>
<keyword evidence="2" id="KW-1185">Reference proteome</keyword>
<comment type="caution">
    <text evidence="1">The sequence shown here is derived from an EMBL/GenBank/DDBJ whole genome shotgun (WGS) entry which is preliminary data.</text>
</comment>
<gene>
    <name evidence="1" type="ORF">PNOK_0297300</name>
</gene>
<name>A0A286UL48_9AGAM</name>
<dbReference type="AlphaFoldDB" id="A0A286UL48"/>
<dbReference type="Proteomes" id="UP000217199">
    <property type="component" value="Unassembled WGS sequence"/>
</dbReference>
<organism evidence="1 2">
    <name type="scientific">Pyrrhoderma noxium</name>
    <dbReference type="NCBI Taxonomy" id="2282107"/>
    <lineage>
        <taxon>Eukaryota</taxon>
        <taxon>Fungi</taxon>
        <taxon>Dikarya</taxon>
        <taxon>Basidiomycota</taxon>
        <taxon>Agaricomycotina</taxon>
        <taxon>Agaricomycetes</taxon>
        <taxon>Hymenochaetales</taxon>
        <taxon>Hymenochaetaceae</taxon>
        <taxon>Pyrrhoderma</taxon>
    </lineage>
</organism>
<sequence>MYIYPFILTNNLEKSGARGSLTPIFHRRSLYLPNGWYTQVRITRMVLCSYIRTATSKHYCFRKIDLV</sequence>
<dbReference type="EMBL" id="NBII01000003">
    <property type="protein sequence ID" value="PAV20346.1"/>
    <property type="molecule type" value="Genomic_DNA"/>
</dbReference>
<evidence type="ECO:0000313" key="1">
    <source>
        <dbReference type="EMBL" id="PAV20346.1"/>
    </source>
</evidence>
<evidence type="ECO:0000313" key="2">
    <source>
        <dbReference type="Proteomes" id="UP000217199"/>
    </source>
</evidence>
<reference evidence="1 2" key="1">
    <citation type="journal article" date="2017" name="Mol. Ecol.">
        <title>Comparative and population genomic landscape of Phellinus noxius: A hypervariable fungus causing root rot in trees.</title>
        <authorList>
            <person name="Chung C.L."/>
            <person name="Lee T.J."/>
            <person name="Akiba M."/>
            <person name="Lee H.H."/>
            <person name="Kuo T.H."/>
            <person name="Liu D."/>
            <person name="Ke H.M."/>
            <person name="Yokoi T."/>
            <person name="Roa M.B."/>
            <person name="Lu M.J."/>
            <person name="Chang Y.Y."/>
            <person name="Ann P.J."/>
            <person name="Tsai J.N."/>
            <person name="Chen C.Y."/>
            <person name="Tzean S.S."/>
            <person name="Ota Y."/>
            <person name="Hattori T."/>
            <person name="Sahashi N."/>
            <person name="Liou R.F."/>
            <person name="Kikuchi T."/>
            <person name="Tsai I.J."/>
        </authorList>
    </citation>
    <scope>NUCLEOTIDE SEQUENCE [LARGE SCALE GENOMIC DNA]</scope>
    <source>
        <strain evidence="1 2">FFPRI411160</strain>
    </source>
</reference>
<accession>A0A286UL48</accession>
<protein>
    <submittedName>
        <fullName evidence="1">Uncharacterized protein</fullName>
    </submittedName>
</protein>